<protein>
    <submittedName>
        <fullName evidence="5">Transcriptional regulator</fullName>
    </submittedName>
</protein>
<accession>A0A0B4XMB1</accession>
<dbReference type="AlphaFoldDB" id="A0A0B4XMB1"/>
<dbReference type="SMART" id="SM00345">
    <property type="entry name" value="HTH_GNTR"/>
    <property type="match status" value="1"/>
</dbReference>
<dbReference type="Pfam" id="PF07729">
    <property type="entry name" value="FCD"/>
    <property type="match status" value="1"/>
</dbReference>
<evidence type="ECO:0000313" key="5">
    <source>
        <dbReference type="EMBL" id="AJD47805.1"/>
    </source>
</evidence>
<dbReference type="SUPFAM" id="SSF46785">
    <property type="entry name" value="Winged helix' DNA-binding domain"/>
    <property type="match status" value="1"/>
</dbReference>
<dbReference type="InterPro" id="IPR000524">
    <property type="entry name" value="Tscrpt_reg_HTH_GntR"/>
</dbReference>
<keyword evidence="6" id="KW-1185">Reference proteome</keyword>
<keyword evidence="2" id="KW-0238">DNA-binding</keyword>
<dbReference type="GO" id="GO:0003700">
    <property type="term" value="F:DNA-binding transcription factor activity"/>
    <property type="evidence" value="ECO:0007669"/>
    <property type="project" value="InterPro"/>
</dbReference>
<dbReference type="STRING" id="391936.S7S_06945"/>
<dbReference type="InterPro" id="IPR011711">
    <property type="entry name" value="GntR_C"/>
</dbReference>
<gene>
    <name evidence="5" type="ORF">S7S_06945</name>
</gene>
<keyword evidence="1" id="KW-0805">Transcription regulation</keyword>
<dbReference type="InterPro" id="IPR036388">
    <property type="entry name" value="WH-like_DNA-bd_sf"/>
</dbReference>
<evidence type="ECO:0000256" key="3">
    <source>
        <dbReference type="ARBA" id="ARBA00023163"/>
    </source>
</evidence>
<feature type="domain" description="HTH gntR-type" evidence="4">
    <location>
        <begin position="1"/>
        <end position="60"/>
    </location>
</feature>
<evidence type="ECO:0000256" key="1">
    <source>
        <dbReference type="ARBA" id="ARBA00023015"/>
    </source>
</evidence>
<dbReference type="Gene3D" id="1.20.120.530">
    <property type="entry name" value="GntR ligand-binding domain-like"/>
    <property type="match status" value="1"/>
</dbReference>
<dbReference type="SUPFAM" id="SSF48008">
    <property type="entry name" value="GntR ligand-binding domain-like"/>
    <property type="match status" value="1"/>
</dbReference>
<reference evidence="5 6" key="1">
    <citation type="journal article" date="2012" name="J. Bacteriol.">
        <title>Genome sequence of an alkane-degrading bacterium, Alcanivorax pacificus type strain W11-5, isolated from deep sea sediment.</title>
        <authorList>
            <person name="Lai Q."/>
            <person name="Shao Z."/>
        </authorList>
    </citation>
    <scope>NUCLEOTIDE SEQUENCE [LARGE SCALE GENOMIC DNA]</scope>
    <source>
        <strain evidence="5 6">W11-5</strain>
    </source>
</reference>
<dbReference type="Gene3D" id="1.10.10.10">
    <property type="entry name" value="Winged helix-like DNA-binding domain superfamily/Winged helix DNA-binding domain"/>
    <property type="match status" value="1"/>
</dbReference>
<dbReference type="SMART" id="SM00895">
    <property type="entry name" value="FCD"/>
    <property type="match status" value="1"/>
</dbReference>
<evidence type="ECO:0000256" key="2">
    <source>
        <dbReference type="ARBA" id="ARBA00023125"/>
    </source>
</evidence>
<proteinExistence type="predicted"/>
<dbReference type="PANTHER" id="PTHR43537">
    <property type="entry name" value="TRANSCRIPTIONAL REGULATOR, GNTR FAMILY"/>
    <property type="match status" value="1"/>
</dbReference>
<keyword evidence="3" id="KW-0804">Transcription</keyword>
<dbReference type="PROSITE" id="PS50949">
    <property type="entry name" value="HTH_GNTR"/>
    <property type="match status" value="1"/>
</dbReference>
<organism evidence="5 6">
    <name type="scientific">Isoalcanivorax pacificus W11-5</name>
    <dbReference type="NCBI Taxonomy" id="391936"/>
    <lineage>
        <taxon>Bacteria</taxon>
        <taxon>Pseudomonadati</taxon>
        <taxon>Pseudomonadota</taxon>
        <taxon>Gammaproteobacteria</taxon>
        <taxon>Oceanospirillales</taxon>
        <taxon>Alcanivoracaceae</taxon>
        <taxon>Isoalcanivorax</taxon>
    </lineage>
</organism>
<dbReference type="EMBL" id="CP004387">
    <property type="protein sequence ID" value="AJD47805.1"/>
    <property type="molecule type" value="Genomic_DNA"/>
</dbReference>
<dbReference type="GO" id="GO:0003677">
    <property type="term" value="F:DNA binding"/>
    <property type="evidence" value="ECO:0007669"/>
    <property type="project" value="UniProtKB-KW"/>
</dbReference>
<dbReference type="InterPro" id="IPR036390">
    <property type="entry name" value="WH_DNA-bd_sf"/>
</dbReference>
<sequence>MMLRADVIAGRLKPGAKLRVEQLRGQYEVGATPLREALSRLSADGFVISEGQRGFRVVPMSVADLQDITNVRILIETEALRNSLTNGNEAWEERLVAAYYRLSKLEAGEGNYSARERANEEFHAALLSGCNSPLLLRMHRTLYDQHKRYRNISLMTVNVPRDVHEEHRAIYDAALARRIDDACEATRLHVLRTMEVTLDVFRKAEAEEAKAARQA</sequence>
<dbReference type="KEGG" id="apac:S7S_06945"/>
<dbReference type="Pfam" id="PF00392">
    <property type="entry name" value="GntR"/>
    <property type="match status" value="1"/>
</dbReference>
<dbReference type="HOGENOM" id="CLU_017584_5_3_6"/>
<name>A0A0B4XMB1_9GAMM</name>
<dbReference type="PANTHER" id="PTHR43537:SF20">
    <property type="entry name" value="HTH-TYPE TRANSCRIPTIONAL REPRESSOR GLAR"/>
    <property type="match status" value="1"/>
</dbReference>
<evidence type="ECO:0000259" key="4">
    <source>
        <dbReference type="PROSITE" id="PS50949"/>
    </source>
</evidence>
<dbReference type="Proteomes" id="UP000006764">
    <property type="component" value="Chromosome"/>
</dbReference>
<evidence type="ECO:0000313" key="6">
    <source>
        <dbReference type="Proteomes" id="UP000006764"/>
    </source>
</evidence>
<dbReference type="InterPro" id="IPR008920">
    <property type="entry name" value="TF_FadR/GntR_C"/>
</dbReference>